<feature type="transmembrane region" description="Helical" evidence="1">
    <location>
        <begin position="136"/>
        <end position="154"/>
    </location>
</feature>
<reference evidence="2 3" key="1">
    <citation type="submission" date="2017-08" db="EMBL/GenBank/DDBJ databases">
        <title>Infants hospitalized years apart are colonized by the same room-sourced microbial strains.</title>
        <authorList>
            <person name="Brooks B."/>
            <person name="Olm M.R."/>
            <person name="Firek B.A."/>
            <person name="Baker R."/>
            <person name="Thomas B.C."/>
            <person name="Morowitz M.J."/>
            <person name="Banfield J.F."/>
        </authorList>
    </citation>
    <scope>NUCLEOTIDE SEQUENCE [LARGE SCALE GENOMIC DNA]</scope>
    <source>
        <strain evidence="2">S2_003_000_R2_4</strain>
    </source>
</reference>
<sequence>MSAATLTEGPYDMSDLVDRYLGAVSALLPKASRDDIVAELRDLILNRVEDLEVQRGRPLDRRELEDLLREIGHPIAVAGRYGPGRGLVGPEIYPFWLFGVKALLAVAAFAAAIPTILAVMVDHGDVRLVLRAVTDFIPTALCLIGAATLVAAAVERGWIKLGDLSRWKVSELPRAPKSQDWFAKSRFDGLFELAATGLFIAWWTGMVAFPIGSVIHAGQGDMTLAVTPLLRELYWPVLALAILQGVSSLFLVLRPGWTAARDLAEIAGAVGGVALVWVLWPHQPLITVIAPDATAAGLANVQRVLDMTLKITLWVAAAINLVKVAAHGWRLARGR</sequence>
<keyword evidence="1" id="KW-0812">Transmembrane</keyword>
<evidence type="ECO:0000313" key="2">
    <source>
        <dbReference type="EMBL" id="PZR37411.1"/>
    </source>
</evidence>
<evidence type="ECO:0000256" key="1">
    <source>
        <dbReference type="SAM" id="Phobius"/>
    </source>
</evidence>
<accession>A0A2W5XHG4</accession>
<feature type="transmembrane region" description="Helical" evidence="1">
    <location>
        <begin position="190"/>
        <end position="213"/>
    </location>
</feature>
<dbReference type="AlphaFoldDB" id="A0A2W5XHG4"/>
<comment type="caution">
    <text evidence="2">The sequence shown here is derived from an EMBL/GenBank/DDBJ whole genome shotgun (WGS) entry which is preliminary data.</text>
</comment>
<protein>
    <recommendedName>
        <fullName evidence="4">Transmembrane protein</fullName>
    </recommendedName>
</protein>
<feature type="transmembrane region" description="Helical" evidence="1">
    <location>
        <begin position="95"/>
        <end position="116"/>
    </location>
</feature>
<dbReference type="Proteomes" id="UP000249393">
    <property type="component" value="Unassembled WGS sequence"/>
</dbReference>
<organism evidence="2 3">
    <name type="scientific">Caulobacter segnis</name>
    <dbReference type="NCBI Taxonomy" id="88688"/>
    <lineage>
        <taxon>Bacteria</taxon>
        <taxon>Pseudomonadati</taxon>
        <taxon>Pseudomonadota</taxon>
        <taxon>Alphaproteobacteria</taxon>
        <taxon>Caulobacterales</taxon>
        <taxon>Caulobacteraceae</taxon>
        <taxon>Caulobacter</taxon>
    </lineage>
</organism>
<gene>
    <name evidence="2" type="ORF">DI526_00495</name>
</gene>
<evidence type="ECO:0008006" key="4">
    <source>
        <dbReference type="Google" id="ProtNLM"/>
    </source>
</evidence>
<proteinExistence type="predicted"/>
<feature type="transmembrane region" description="Helical" evidence="1">
    <location>
        <begin position="311"/>
        <end position="332"/>
    </location>
</feature>
<keyword evidence="1" id="KW-1133">Transmembrane helix</keyword>
<name>A0A2W5XHG4_9CAUL</name>
<feature type="transmembrane region" description="Helical" evidence="1">
    <location>
        <begin position="233"/>
        <end position="251"/>
    </location>
</feature>
<dbReference type="EMBL" id="QFQZ01000001">
    <property type="protein sequence ID" value="PZR37411.1"/>
    <property type="molecule type" value="Genomic_DNA"/>
</dbReference>
<feature type="transmembrane region" description="Helical" evidence="1">
    <location>
        <begin position="263"/>
        <end position="280"/>
    </location>
</feature>
<keyword evidence="1" id="KW-0472">Membrane</keyword>
<dbReference type="RefSeq" id="WP_304272732.1">
    <property type="nucleotide sequence ID" value="NZ_QFQZ01000001.1"/>
</dbReference>
<evidence type="ECO:0000313" key="3">
    <source>
        <dbReference type="Proteomes" id="UP000249393"/>
    </source>
</evidence>